<organism evidence="1 2">
    <name type="scientific">Phytohabitans maris</name>
    <dbReference type="NCBI Taxonomy" id="3071409"/>
    <lineage>
        <taxon>Bacteria</taxon>
        <taxon>Bacillati</taxon>
        <taxon>Actinomycetota</taxon>
        <taxon>Actinomycetes</taxon>
        <taxon>Micromonosporales</taxon>
        <taxon>Micromonosporaceae</taxon>
    </lineage>
</organism>
<dbReference type="RefSeq" id="WP_308713466.1">
    <property type="nucleotide sequence ID" value="NZ_JAVHUY010000014.1"/>
</dbReference>
<dbReference type="Proteomes" id="UP001230908">
    <property type="component" value="Unassembled WGS sequence"/>
</dbReference>
<dbReference type="EMBL" id="JAVHUY010000014">
    <property type="protein sequence ID" value="MDQ7906194.1"/>
    <property type="molecule type" value="Genomic_DNA"/>
</dbReference>
<protein>
    <submittedName>
        <fullName evidence="1">Uncharacterized protein</fullName>
    </submittedName>
</protein>
<sequence length="65" mass="6919">MAAWSGAGRRECGAARTIPLLAVVAPGPREFSFRSANLTHGRLTAYAADGRELAAFTELTERSDP</sequence>
<evidence type="ECO:0000313" key="2">
    <source>
        <dbReference type="Proteomes" id="UP001230908"/>
    </source>
</evidence>
<keyword evidence="2" id="KW-1185">Reference proteome</keyword>
<comment type="caution">
    <text evidence="1">The sequence shown here is derived from an EMBL/GenBank/DDBJ whole genome shotgun (WGS) entry which is preliminary data.</text>
</comment>
<name>A0ABU0ZGK4_9ACTN</name>
<proteinExistence type="predicted"/>
<evidence type="ECO:0000313" key="1">
    <source>
        <dbReference type="EMBL" id="MDQ7906194.1"/>
    </source>
</evidence>
<gene>
    <name evidence="1" type="ORF">RB614_16910</name>
</gene>
<reference evidence="1 2" key="1">
    <citation type="submission" date="2023-08" db="EMBL/GenBank/DDBJ databases">
        <title>Phytohabitans sansha sp. nov., isolated from marine sediment.</title>
        <authorList>
            <person name="Zhao Y."/>
            <person name="Yi K."/>
        </authorList>
    </citation>
    <scope>NUCLEOTIDE SEQUENCE [LARGE SCALE GENOMIC DNA]</scope>
    <source>
        <strain evidence="1 2">ZYX-F-186</strain>
    </source>
</reference>
<accession>A0ABU0ZGK4</accession>